<reference evidence="4" key="2">
    <citation type="journal article" date="2022" name="Microbiol. Resour. Announc.">
        <title>Metagenome Sequencing to Explore Phylogenomics of Terrestrial Cyanobacteria.</title>
        <authorList>
            <person name="Ward R.D."/>
            <person name="Stajich J.E."/>
            <person name="Johansen J.R."/>
            <person name="Huntemann M."/>
            <person name="Clum A."/>
            <person name="Foster B."/>
            <person name="Foster B."/>
            <person name="Roux S."/>
            <person name="Palaniappan K."/>
            <person name="Varghese N."/>
            <person name="Mukherjee S."/>
            <person name="Reddy T.B.K."/>
            <person name="Daum C."/>
            <person name="Copeland A."/>
            <person name="Chen I.A."/>
            <person name="Ivanova N.N."/>
            <person name="Kyrpides N.C."/>
            <person name="Shapiro N."/>
            <person name="Eloe-Fadrosh E.A."/>
            <person name="Pietrasiak N."/>
        </authorList>
    </citation>
    <scope>NUCLEOTIDE SEQUENCE</scope>
    <source>
        <strain evidence="4">JT2-VF2</strain>
    </source>
</reference>
<evidence type="ECO:0000256" key="2">
    <source>
        <dbReference type="PIRSR" id="PIRSR000390-2"/>
    </source>
</evidence>
<keyword evidence="2 3" id="KW-0663">Pyridoxal phosphate</keyword>
<dbReference type="GO" id="GO:0000271">
    <property type="term" value="P:polysaccharide biosynthetic process"/>
    <property type="evidence" value="ECO:0007669"/>
    <property type="project" value="TreeGrafter"/>
</dbReference>
<dbReference type="Gene3D" id="3.40.640.10">
    <property type="entry name" value="Type I PLP-dependent aspartate aminotransferase-like (Major domain)"/>
    <property type="match status" value="1"/>
</dbReference>
<dbReference type="InterPro" id="IPR015424">
    <property type="entry name" value="PyrdxlP-dep_Trfase"/>
</dbReference>
<sequence length="418" mass="47878">MLSFGPNPKNRLYTNLNSYLLFLGYVLGGRLKRDKKDIELFEKALCEKFDTQHAVCVYQCRVGIYLAVKALVKPGQEVILSPYTIADVINMVIFAGGRPVFADVERETCNISAAEVERLINPNTGAVLITHLHGLAAKAHDIKRICDRFNIPMIEDCAQSFGVYEQGKAVGTIGDAGVFSFEMHKNLTTWLGGAVISNRGDVVEKIRAELEGFSYPPLPGITRKVKSGLIHDIAGFPVLFQLLTYPIVRASYLKDIEFVNKKVRRKPQESKPAEHLPEVYKSWYTPFQARLGLSQLNNIDRDIKTRIDNALLYYEKLKDIDELILPPLRTDGSHTYLWFPVQYSNRDELLRFMYSHNRDIAAGHFTSTADSPMFQEFYRDCPNSRKVEKELFYLPTYPRYSRSEVEKNIQVIRQYFHC</sequence>
<dbReference type="AlphaFoldDB" id="A0A951UF73"/>
<dbReference type="Gene3D" id="3.90.1150.10">
    <property type="entry name" value="Aspartate Aminotransferase, domain 1"/>
    <property type="match status" value="1"/>
</dbReference>
<dbReference type="PANTHER" id="PTHR30244:SF34">
    <property type="entry name" value="DTDP-4-AMINO-4,6-DIDEOXYGALACTOSE TRANSAMINASE"/>
    <property type="match status" value="1"/>
</dbReference>
<dbReference type="Pfam" id="PF01041">
    <property type="entry name" value="DegT_DnrJ_EryC1"/>
    <property type="match status" value="2"/>
</dbReference>
<evidence type="ECO:0000313" key="4">
    <source>
        <dbReference type="EMBL" id="MBW4560883.1"/>
    </source>
</evidence>
<feature type="modified residue" description="N6-(pyridoxal phosphate)lysine" evidence="2">
    <location>
        <position position="185"/>
    </location>
</feature>
<dbReference type="PIRSF" id="PIRSF000390">
    <property type="entry name" value="PLP_StrS"/>
    <property type="match status" value="1"/>
</dbReference>
<dbReference type="SUPFAM" id="SSF53383">
    <property type="entry name" value="PLP-dependent transferases"/>
    <property type="match status" value="1"/>
</dbReference>
<dbReference type="InterPro" id="IPR015421">
    <property type="entry name" value="PyrdxlP-dep_Trfase_major"/>
</dbReference>
<evidence type="ECO:0000313" key="5">
    <source>
        <dbReference type="Proteomes" id="UP000715781"/>
    </source>
</evidence>
<keyword evidence="4" id="KW-0032">Aminotransferase</keyword>
<keyword evidence="4" id="KW-0808">Transferase</keyword>
<gene>
    <name evidence="4" type="ORF">KME32_06925</name>
</gene>
<evidence type="ECO:0000256" key="3">
    <source>
        <dbReference type="RuleBase" id="RU004508"/>
    </source>
</evidence>
<dbReference type="GO" id="GO:0030170">
    <property type="term" value="F:pyridoxal phosphate binding"/>
    <property type="evidence" value="ECO:0007669"/>
    <property type="project" value="TreeGrafter"/>
</dbReference>
<dbReference type="GO" id="GO:0008483">
    <property type="term" value="F:transaminase activity"/>
    <property type="evidence" value="ECO:0007669"/>
    <property type="project" value="UniProtKB-KW"/>
</dbReference>
<dbReference type="PANTHER" id="PTHR30244">
    <property type="entry name" value="TRANSAMINASE"/>
    <property type="match status" value="1"/>
</dbReference>
<dbReference type="InterPro" id="IPR015422">
    <property type="entry name" value="PyrdxlP-dep_Trfase_small"/>
</dbReference>
<protein>
    <submittedName>
        <fullName evidence="4">DegT/DnrJ/EryC1/StrS aminotransferase family protein</fullName>
    </submittedName>
</protein>
<organism evidence="4 5">
    <name type="scientific">Mojavia pulchra JT2-VF2</name>
    <dbReference type="NCBI Taxonomy" id="287848"/>
    <lineage>
        <taxon>Bacteria</taxon>
        <taxon>Bacillati</taxon>
        <taxon>Cyanobacteriota</taxon>
        <taxon>Cyanophyceae</taxon>
        <taxon>Nostocales</taxon>
        <taxon>Nostocaceae</taxon>
    </lineage>
</organism>
<reference evidence="4" key="1">
    <citation type="submission" date="2021-05" db="EMBL/GenBank/DDBJ databases">
        <authorList>
            <person name="Pietrasiak N."/>
            <person name="Ward R."/>
            <person name="Stajich J.E."/>
            <person name="Kurbessoian T."/>
        </authorList>
    </citation>
    <scope>NUCLEOTIDE SEQUENCE</scope>
    <source>
        <strain evidence="4">JT2-VF2</strain>
    </source>
</reference>
<accession>A0A951UF73</accession>
<dbReference type="InterPro" id="IPR000653">
    <property type="entry name" value="DegT/StrS_aminotransferase"/>
</dbReference>
<comment type="caution">
    <text evidence="4">The sequence shown here is derived from an EMBL/GenBank/DDBJ whole genome shotgun (WGS) entry which is preliminary data.</text>
</comment>
<dbReference type="EMBL" id="JAHHHN010000003">
    <property type="protein sequence ID" value="MBW4560883.1"/>
    <property type="molecule type" value="Genomic_DNA"/>
</dbReference>
<feature type="active site" description="Proton acceptor" evidence="1">
    <location>
        <position position="185"/>
    </location>
</feature>
<dbReference type="Proteomes" id="UP000715781">
    <property type="component" value="Unassembled WGS sequence"/>
</dbReference>
<comment type="similarity">
    <text evidence="3">Belongs to the DegT/DnrJ/EryC1 family.</text>
</comment>
<proteinExistence type="inferred from homology"/>
<evidence type="ECO:0000256" key="1">
    <source>
        <dbReference type="PIRSR" id="PIRSR000390-1"/>
    </source>
</evidence>
<name>A0A951UF73_9NOST</name>